<protein>
    <submittedName>
        <fullName evidence="2">DinB family protein</fullName>
    </submittedName>
</protein>
<sequence>MLLESDRVLLNQYRDQPKHLIDAITGLTTEQLDLCRAPGKWSIRQLAHHIVDCELNYFQKHRVAFSNTGHRFIFDDGFNPDIWADAMKYSERPIHIELKLFELIREYIVYLYETLSVPLDRVVTIGNEQVIIRDELSWDLSHANHHISQIFETRSVHNLIIPGSAFT</sequence>
<proteinExistence type="predicted"/>
<evidence type="ECO:0000259" key="1">
    <source>
        <dbReference type="Pfam" id="PF12867"/>
    </source>
</evidence>
<reference evidence="2 3" key="1">
    <citation type="submission" date="2020-09" db="EMBL/GenBank/DDBJ databases">
        <title>Paenibacillus sp. strain PR3 16S rRNA gene Genome sequencing and assembly.</title>
        <authorList>
            <person name="Kim J."/>
        </authorList>
    </citation>
    <scope>NUCLEOTIDE SEQUENCE [LARGE SCALE GENOMIC DNA]</scope>
    <source>
        <strain evidence="2 3">PR3</strain>
    </source>
</reference>
<dbReference type="EMBL" id="JACXZA010000002">
    <property type="protein sequence ID" value="MBD3919089.1"/>
    <property type="molecule type" value="Genomic_DNA"/>
</dbReference>
<gene>
    <name evidence="2" type="ORF">H8B09_10010</name>
</gene>
<accession>A0ABR8MSZ6</accession>
<dbReference type="RefSeq" id="WP_224753439.1">
    <property type="nucleotide sequence ID" value="NZ_JACXZA010000002.1"/>
</dbReference>
<dbReference type="InterPro" id="IPR024775">
    <property type="entry name" value="DinB-like"/>
</dbReference>
<keyword evidence="3" id="KW-1185">Reference proteome</keyword>
<dbReference type="Proteomes" id="UP000609346">
    <property type="component" value="Unassembled WGS sequence"/>
</dbReference>
<dbReference type="SUPFAM" id="SSF109854">
    <property type="entry name" value="DinB/YfiT-like putative metalloenzymes"/>
    <property type="match status" value="1"/>
</dbReference>
<evidence type="ECO:0000313" key="2">
    <source>
        <dbReference type="EMBL" id="MBD3919089.1"/>
    </source>
</evidence>
<name>A0ABR8MSZ6_9BACL</name>
<feature type="domain" description="DinB-like" evidence="1">
    <location>
        <begin position="13"/>
        <end position="150"/>
    </location>
</feature>
<dbReference type="Gene3D" id="1.20.120.450">
    <property type="entry name" value="dinb family like domain"/>
    <property type="match status" value="1"/>
</dbReference>
<organism evidence="2 3">
    <name type="scientific">Paenibacillus terricola</name>
    <dbReference type="NCBI Taxonomy" id="2763503"/>
    <lineage>
        <taxon>Bacteria</taxon>
        <taxon>Bacillati</taxon>
        <taxon>Bacillota</taxon>
        <taxon>Bacilli</taxon>
        <taxon>Bacillales</taxon>
        <taxon>Paenibacillaceae</taxon>
        <taxon>Paenibacillus</taxon>
    </lineage>
</organism>
<evidence type="ECO:0000313" key="3">
    <source>
        <dbReference type="Proteomes" id="UP000609346"/>
    </source>
</evidence>
<dbReference type="Pfam" id="PF12867">
    <property type="entry name" value="DinB_2"/>
    <property type="match status" value="1"/>
</dbReference>
<comment type="caution">
    <text evidence="2">The sequence shown here is derived from an EMBL/GenBank/DDBJ whole genome shotgun (WGS) entry which is preliminary data.</text>
</comment>
<dbReference type="InterPro" id="IPR034660">
    <property type="entry name" value="DinB/YfiT-like"/>
</dbReference>